<dbReference type="RefSeq" id="WP_173577899.1">
    <property type="nucleotide sequence ID" value="NZ_WOSW01000026.1"/>
</dbReference>
<evidence type="ECO:0000313" key="4">
    <source>
        <dbReference type="Proteomes" id="UP000615326"/>
    </source>
</evidence>
<proteinExistence type="predicted"/>
<comment type="caution">
    <text evidence="3">The sequence shown here is derived from an EMBL/GenBank/DDBJ whole genome shotgun (WGS) entry which is preliminary data.</text>
</comment>
<keyword evidence="4" id="KW-1185">Reference proteome</keyword>
<keyword evidence="2" id="KW-0472">Membrane</keyword>
<dbReference type="Proteomes" id="UP000615326">
    <property type="component" value="Unassembled WGS sequence"/>
</dbReference>
<accession>A0ABX0KE06</accession>
<evidence type="ECO:0000256" key="1">
    <source>
        <dbReference type="SAM" id="MobiDB-lite"/>
    </source>
</evidence>
<evidence type="ECO:0000313" key="3">
    <source>
        <dbReference type="EMBL" id="NHO33381.1"/>
    </source>
</evidence>
<feature type="transmembrane region" description="Helical" evidence="2">
    <location>
        <begin position="6"/>
        <end position="33"/>
    </location>
</feature>
<evidence type="ECO:0000256" key="2">
    <source>
        <dbReference type="SAM" id="Phobius"/>
    </source>
</evidence>
<sequence>MEWHALVSLLTFLFLSFVLPLIIAMVIVFRDLVDDGHAERDMRFRRVILRQHMPAMAEPFLAKEETSCQKTGCKQRRPTPQRQREYQ</sequence>
<reference evidence="3 4" key="1">
    <citation type="journal article" date="2020" name="Int. J. Syst. Evol. Microbiol.">
        <title>Novel acetic acid bacteria from cider fermentations: Acetobacter conturbans sp. nov. and Acetobacter fallax sp. nov.</title>
        <authorList>
            <person name="Sombolestani A.S."/>
            <person name="Cleenwerck I."/>
            <person name="Cnockaert M."/>
            <person name="Borremans W."/>
            <person name="Wieme A.D."/>
            <person name="De Vuyst L."/>
            <person name="Vandamme P."/>
        </authorList>
    </citation>
    <scope>NUCLEOTIDE SEQUENCE [LARGE SCALE GENOMIC DNA]</scope>
    <source>
        <strain evidence="3 4">LMG 1637</strain>
    </source>
</reference>
<keyword evidence="2" id="KW-1133">Transmembrane helix</keyword>
<feature type="region of interest" description="Disordered" evidence="1">
    <location>
        <begin position="66"/>
        <end position="87"/>
    </location>
</feature>
<name>A0ABX0KE06_9PROT</name>
<gene>
    <name evidence="3" type="ORF">GOB84_12550</name>
</gene>
<keyword evidence="2" id="KW-0812">Transmembrane</keyword>
<protein>
    <submittedName>
        <fullName evidence="3">Uncharacterized protein</fullName>
    </submittedName>
</protein>
<organism evidence="3 4">
    <name type="scientific">Acetobacter fallax</name>
    <dbReference type="NCBI Taxonomy" id="1737473"/>
    <lineage>
        <taxon>Bacteria</taxon>
        <taxon>Pseudomonadati</taxon>
        <taxon>Pseudomonadota</taxon>
        <taxon>Alphaproteobacteria</taxon>
        <taxon>Acetobacterales</taxon>
        <taxon>Acetobacteraceae</taxon>
        <taxon>Acetobacter</taxon>
    </lineage>
</organism>
<dbReference type="EMBL" id="WOSW01000026">
    <property type="protein sequence ID" value="NHO33381.1"/>
    <property type="molecule type" value="Genomic_DNA"/>
</dbReference>